<evidence type="ECO:0000313" key="1">
    <source>
        <dbReference type="EMBL" id="KAI8572943.1"/>
    </source>
</evidence>
<proteinExistence type="predicted"/>
<name>A0ACC0Q4J5_RHOML</name>
<dbReference type="Proteomes" id="UP001062846">
    <property type="component" value="Chromosome 1"/>
</dbReference>
<comment type="caution">
    <text evidence="1">The sequence shown here is derived from an EMBL/GenBank/DDBJ whole genome shotgun (WGS) entry which is preliminary data.</text>
</comment>
<reference evidence="1" key="1">
    <citation type="submission" date="2022-02" db="EMBL/GenBank/DDBJ databases">
        <title>Plant Genome Project.</title>
        <authorList>
            <person name="Zhang R.-G."/>
        </authorList>
    </citation>
    <scope>NUCLEOTIDE SEQUENCE</scope>
    <source>
        <strain evidence="1">AT1</strain>
    </source>
</reference>
<evidence type="ECO:0000313" key="2">
    <source>
        <dbReference type="Proteomes" id="UP001062846"/>
    </source>
</evidence>
<organism evidence="1 2">
    <name type="scientific">Rhododendron molle</name>
    <name type="common">Chinese azalea</name>
    <name type="synonym">Azalea mollis</name>
    <dbReference type="NCBI Taxonomy" id="49168"/>
    <lineage>
        <taxon>Eukaryota</taxon>
        <taxon>Viridiplantae</taxon>
        <taxon>Streptophyta</taxon>
        <taxon>Embryophyta</taxon>
        <taxon>Tracheophyta</taxon>
        <taxon>Spermatophyta</taxon>
        <taxon>Magnoliopsida</taxon>
        <taxon>eudicotyledons</taxon>
        <taxon>Gunneridae</taxon>
        <taxon>Pentapetalae</taxon>
        <taxon>asterids</taxon>
        <taxon>Ericales</taxon>
        <taxon>Ericaceae</taxon>
        <taxon>Ericoideae</taxon>
        <taxon>Rhodoreae</taxon>
        <taxon>Rhododendron</taxon>
    </lineage>
</organism>
<gene>
    <name evidence="1" type="ORF">RHMOL_Rhmol01G0240300</name>
</gene>
<sequence length="53" mass="6417">MLQFLMRQQQGLSYSQLEISLLNFSINMSFLFHHCHTQKISLPVDYRKLQLWC</sequence>
<dbReference type="EMBL" id="CM046388">
    <property type="protein sequence ID" value="KAI8572943.1"/>
    <property type="molecule type" value="Genomic_DNA"/>
</dbReference>
<keyword evidence="2" id="KW-1185">Reference proteome</keyword>
<accession>A0ACC0Q4J5</accession>
<protein>
    <submittedName>
        <fullName evidence="1">Uncharacterized protein</fullName>
    </submittedName>
</protein>